<keyword evidence="4 9" id="KW-0808">Transferase</keyword>
<dbReference type="EMBL" id="CZBE01000002">
    <property type="protein sequence ID" value="CUP27913.1"/>
    <property type="molecule type" value="Genomic_DNA"/>
</dbReference>
<comment type="catalytic activity">
    <reaction evidence="9">
        <text>4-CDP-2-C-methyl-D-erythritol + ATP = 4-CDP-2-C-methyl-D-erythritol 2-phosphate + ADP + H(+)</text>
        <dbReference type="Rhea" id="RHEA:18437"/>
        <dbReference type="ChEBI" id="CHEBI:15378"/>
        <dbReference type="ChEBI" id="CHEBI:30616"/>
        <dbReference type="ChEBI" id="CHEBI:57823"/>
        <dbReference type="ChEBI" id="CHEBI:57919"/>
        <dbReference type="ChEBI" id="CHEBI:456216"/>
        <dbReference type="EC" id="2.7.1.148"/>
    </reaction>
</comment>
<evidence type="ECO:0000313" key="12">
    <source>
        <dbReference type="EMBL" id="CUP27913.1"/>
    </source>
</evidence>
<dbReference type="InterPro" id="IPR004424">
    <property type="entry name" value="IspE"/>
</dbReference>
<evidence type="ECO:0000256" key="8">
    <source>
        <dbReference type="ARBA" id="ARBA00032554"/>
    </source>
</evidence>
<keyword evidence="7 9" id="KW-0067">ATP-binding</keyword>
<dbReference type="InterPro" id="IPR006204">
    <property type="entry name" value="GHMP_kinase_N_dom"/>
</dbReference>
<feature type="domain" description="GHMP kinase N-terminal" evidence="10">
    <location>
        <begin position="67"/>
        <end position="146"/>
    </location>
</feature>
<feature type="binding site" evidence="9">
    <location>
        <begin position="96"/>
        <end position="106"/>
    </location>
    <ligand>
        <name>ATP</name>
        <dbReference type="ChEBI" id="CHEBI:30616"/>
    </ligand>
</feature>
<comment type="similarity">
    <text evidence="1 9">Belongs to the GHMP kinase family. IspE subfamily.</text>
</comment>
<organism evidence="12 14">
    <name type="scientific">Anaerotruncus colihominis</name>
    <dbReference type="NCBI Taxonomy" id="169435"/>
    <lineage>
        <taxon>Bacteria</taxon>
        <taxon>Bacillati</taxon>
        <taxon>Bacillota</taxon>
        <taxon>Clostridia</taxon>
        <taxon>Eubacteriales</taxon>
        <taxon>Oscillospiraceae</taxon>
        <taxon>Anaerotruncus</taxon>
    </lineage>
</organism>
<feature type="active site" evidence="9">
    <location>
        <position position="138"/>
    </location>
</feature>
<dbReference type="Gene3D" id="3.30.230.10">
    <property type="match status" value="1"/>
</dbReference>
<dbReference type="NCBIfam" id="TIGR00154">
    <property type="entry name" value="ispE"/>
    <property type="match status" value="1"/>
</dbReference>
<protein>
    <recommendedName>
        <fullName evidence="3 9">4-diphosphocytidyl-2-C-methyl-D-erythritol kinase</fullName>
        <shortName evidence="9">CMK</shortName>
        <ecNumber evidence="2 9">2.7.1.148</ecNumber>
    </recommendedName>
    <alternativeName>
        <fullName evidence="8 9">4-(cytidine-5'-diphospho)-2-C-methyl-D-erythritol kinase</fullName>
    </alternativeName>
</protein>
<evidence type="ECO:0000313" key="13">
    <source>
        <dbReference type="EMBL" id="RGE70339.1"/>
    </source>
</evidence>
<evidence type="ECO:0000256" key="7">
    <source>
        <dbReference type="ARBA" id="ARBA00022840"/>
    </source>
</evidence>
<evidence type="ECO:0000256" key="4">
    <source>
        <dbReference type="ARBA" id="ARBA00022679"/>
    </source>
</evidence>
<dbReference type="Pfam" id="PF00288">
    <property type="entry name" value="GHMP_kinases_N"/>
    <property type="match status" value="1"/>
</dbReference>
<name>A0A174LUZ6_9FIRM</name>
<evidence type="ECO:0000256" key="2">
    <source>
        <dbReference type="ARBA" id="ARBA00012052"/>
    </source>
</evidence>
<sequence>MKSIVVDAPAKINLSLDITGIRENGYHNIDTVMQSVGLCDTVTISRMSGQGLYISCNQPRIPCDETNYAHIAASRFFERFGRPDTAISIDIQKRIPSEAGLAGGSADAAGVLVGLNGLLDVGADVETLCGLGLTVGADVPFCIMGGTRRARGVGEEFSILPALPPCHILIAKPAAGISTAESYRRYDRSGARRRPDTDRLVHCLEQADLQGLAKGMYNVLSEVAELPAIEEIRAVMLACGALGAMMTGSGSAVFGLFTSRGQAKHCLRKLYGLAEGVFLTRPVGYGAVVLDMRN</sequence>
<dbReference type="GO" id="GO:0016114">
    <property type="term" value="P:terpenoid biosynthetic process"/>
    <property type="evidence" value="ECO:0007669"/>
    <property type="project" value="UniProtKB-UniRule"/>
</dbReference>
<comment type="function">
    <text evidence="9">Catalyzes the phosphorylation of the position 2 hydroxy group of 4-diphosphocytidyl-2C-methyl-D-erythritol.</text>
</comment>
<feature type="active site" evidence="9">
    <location>
        <position position="11"/>
    </location>
</feature>
<comment type="pathway">
    <text evidence="9">Isoprenoid biosynthesis; isopentenyl diphosphate biosynthesis via DXP pathway; isopentenyl diphosphate from 1-deoxy-D-xylulose 5-phosphate: step 3/6.</text>
</comment>
<dbReference type="OrthoDB" id="9809438at2"/>
<evidence type="ECO:0000256" key="5">
    <source>
        <dbReference type="ARBA" id="ARBA00022741"/>
    </source>
</evidence>
<evidence type="ECO:0000313" key="14">
    <source>
        <dbReference type="Proteomes" id="UP000095765"/>
    </source>
</evidence>
<dbReference type="PIRSF" id="PIRSF010376">
    <property type="entry name" value="IspE"/>
    <property type="match status" value="1"/>
</dbReference>
<dbReference type="Proteomes" id="UP000095765">
    <property type="component" value="Unassembled WGS sequence"/>
</dbReference>
<dbReference type="EC" id="2.7.1.148" evidence="2 9"/>
<dbReference type="GO" id="GO:0050515">
    <property type="term" value="F:4-(cytidine 5'-diphospho)-2-C-methyl-D-erythritol kinase activity"/>
    <property type="evidence" value="ECO:0007669"/>
    <property type="project" value="UniProtKB-UniRule"/>
</dbReference>
<dbReference type="AlphaFoldDB" id="A0A174LUZ6"/>
<evidence type="ECO:0000256" key="1">
    <source>
        <dbReference type="ARBA" id="ARBA00009684"/>
    </source>
</evidence>
<dbReference type="InterPro" id="IPR013750">
    <property type="entry name" value="GHMP_kinase_C_dom"/>
</dbReference>
<evidence type="ECO:0000259" key="10">
    <source>
        <dbReference type="Pfam" id="PF00288"/>
    </source>
</evidence>
<keyword evidence="9" id="KW-0414">Isoprene biosynthesis</keyword>
<keyword evidence="6 9" id="KW-0418">Kinase</keyword>
<feature type="domain" description="GHMP kinase C-terminal" evidence="11">
    <location>
        <begin position="202"/>
        <end position="270"/>
    </location>
</feature>
<evidence type="ECO:0000259" key="11">
    <source>
        <dbReference type="Pfam" id="PF08544"/>
    </source>
</evidence>
<gene>
    <name evidence="9 12" type="primary">ispE</name>
    <name evidence="13" type="ORF">DXC40_04625</name>
    <name evidence="12" type="ORF">ERS852551_00283</name>
</gene>
<reference evidence="12 14" key="1">
    <citation type="submission" date="2015-09" db="EMBL/GenBank/DDBJ databases">
        <authorList>
            <consortium name="Pathogen Informatics"/>
        </authorList>
    </citation>
    <scope>NUCLEOTIDE SEQUENCE [LARGE SCALE GENOMIC DNA]</scope>
    <source>
        <strain evidence="12 14">2789STDY5834939</strain>
    </source>
</reference>
<dbReference type="GO" id="GO:0019288">
    <property type="term" value="P:isopentenyl diphosphate biosynthetic process, methylerythritol 4-phosphate pathway"/>
    <property type="evidence" value="ECO:0007669"/>
    <property type="project" value="UniProtKB-UniRule"/>
</dbReference>
<dbReference type="HAMAP" id="MF_00061">
    <property type="entry name" value="IspE"/>
    <property type="match status" value="1"/>
</dbReference>
<evidence type="ECO:0000256" key="9">
    <source>
        <dbReference type="HAMAP-Rule" id="MF_00061"/>
    </source>
</evidence>
<dbReference type="PANTHER" id="PTHR43527">
    <property type="entry name" value="4-DIPHOSPHOCYTIDYL-2-C-METHYL-D-ERYTHRITOL KINASE, CHLOROPLASTIC"/>
    <property type="match status" value="1"/>
</dbReference>
<proteinExistence type="inferred from homology"/>
<dbReference type="RefSeq" id="WP_055243845.1">
    <property type="nucleotide sequence ID" value="NZ_CABIWA010000001.1"/>
</dbReference>
<evidence type="ECO:0000256" key="3">
    <source>
        <dbReference type="ARBA" id="ARBA00017473"/>
    </source>
</evidence>
<dbReference type="SUPFAM" id="SSF54211">
    <property type="entry name" value="Ribosomal protein S5 domain 2-like"/>
    <property type="match status" value="1"/>
</dbReference>
<dbReference type="EMBL" id="QVME01000001">
    <property type="protein sequence ID" value="RGE70339.1"/>
    <property type="molecule type" value="Genomic_DNA"/>
</dbReference>
<dbReference type="UniPathway" id="UPA00056">
    <property type="reaction ID" value="UER00094"/>
</dbReference>
<evidence type="ECO:0000256" key="6">
    <source>
        <dbReference type="ARBA" id="ARBA00022777"/>
    </source>
</evidence>
<accession>A0A174LUZ6</accession>
<dbReference type="Pfam" id="PF08544">
    <property type="entry name" value="GHMP_kinases_C"/>
    <property type="match status" value="1"/>
</dbReference>
<dbReference type="SUPFAM" id="SSF55060">
    <property type="entry name" value="GHMP Kinase, C-terminal domain"/>
    <property type="match status" value="1"/>
</dbReference>
<dbReference type="GO" id="GO:0005524">
    <property type="term" value="F:ATP binding"/>
    <property type="evidence" value="ECO:0007669"/>
    <property type="project" value="UniProtKB-UniRule"/>
</dbReference>
<dbReference type="InterPro" id="IPR036554">
    <property type="entry name" value="GHMP_kinase_C_sf"/>
</dbReference>
<dbReference type="InterPro" id="IPR020568">
    <property type="entry name" value="Ribosomal_Su5_D2-typ_SF"/>
</dbReference>
<dbReference type="Proteomes" id="UP000260828">
    <property type="component" value="Unassembled WGS sequence"/>
</dbReference>
<dbReference type="InterPro" id="IPR014721">
    <property type="entry name" value="Ribsml_uS5_D2-typ_fold_subgr"/>
</dbReference>
<evidence type="ECO:0000313" key="15">
    <source>
        <dbReference type="Proteomes" id="UP000260828"/>
    </source>
</evidence>
<dbReference type="Gene3D" id="3.30.70.890">
    <property type="entry name" value="GHMP kinase, C-terminal domain"/>
    <property type="match status" value="1"/>
</dbReference>
<dbReference type="PANTHER" id="PTHR43527:SF2">
    <property type="entry name" value="4-DIPHOSPHOCYTIDYL-2-C-METHYL-D-ERYTHRITOL KINASE, CHLOROPLASTIC"/>
    <property type="match status" value="1"/>
</dbReference>
<reference evidence="13 15" key="2">
    <citation type="submission" date="2018-08" db="EMBL/GenBank/DDBJ databases">
        <title>A genome reference for cultivated species of the human gut microbiota.</title>
        <authorList>
            <person name="Zou Y."/>
            <person name="Xue W."/>
            <person name="Luo G."/>
        </authorList>
    </citation>
    <scope>NUCLEOTIDE SEQUENCE [LARGE SCALE GENOMIC DNA]</scope>
    <source>
        <strain evidence="13 15">TF05-12AC</strain>
    </source>
</reference>
<keyword evidence="5 9" id="KW-0547">Nucleotide-binding</keyword>